<accession>A0A0R0FIF7</accession>
<dbReference type="PANTHER" id="PTHR45811">
    <property type="entry name" value="COPPER TRANSPORT PROTEIN FAMILY-RELATED"/>
    <property type="match status" value="1"/>
</dbReference>
<dbReference type="PaxDb" id="3847-GLYMA17G37130.2"/>
<evidence type="ECO:0000256" key="2">
    <source>
        <dbReference type="ARBA" id="ARBA00022723"/>
    </source>
</evidence>
<evidence type="ECO:0000313" key="9">
    <source>
        <dbReference type="EnsemblPlants" id="KRH05856"/>
    </source>
</evidence>
<organism evidence="8">
    <name type="scientific">Glycine max</name>
    <name type="common">Soybean</name>
    <name type="synonym">Glycine hispida</name>
    <dbReference type="NCBI Taxonomy" id="3847"/>
    <lineage>
        <taxon>Eukaryota</taxon>
        <taxon>Viridiplantae</taxon>
        <taxon>Streptophyta</taxon>
        <taxon>Embryophyta</taxon>
        <taxon>Tracheophyta</taxon>
        <taxon>Spermatophyta</taxon>
        <taxon>Magnoliopsida</taxon>
        <taxon>eudicotyledons</taxon>
        <taxon>Gunneridae</taxon>
        <taxon>Pentapetalae</taxon>
        <taxon>rosids</taxon>
        <taxon>fabids</taxon>
        <taxon>Fabales</taxon>
        <taxon>Fabaceae</taxon>
        <taxon>Papilionoideae</taxon>
        <taxon>50 kb inversion clade</taxon>
        <taxon>NPAAA clade</taxon>
        <taxon>indigoferoid/millettioid clade</taxon>
        <taxon>Phaseoleae</taxon>
        <taxon>Glycine</taxon>
        <taxon>Glycine subgen. Soja</taxon>
    </lineage>
</organism>
<dbReference type="Gramene" id="KRH05856">
    <property type="protein sequence ID" value="KRH05856"/>
    <property type="gene ID" value="GLYMA_17G252800"/>
</dbReference>
<gene>
    <name evidence="9" type="primary">LOC112999947</name>
    <name evidence="8" type="ORF">GLYMA_17G252800</name>
</gene>
<keyword evidence="2" id="KW-0479">Metal-binding</keyword>
<name>A0A0R0FIF7_SOYBN</name>
<feature type="region of interest" description="Disordered" evidence="6">
    <location>
        <begin position="72"/>
        <end position="100"/>
    </location>
</feature>
<keyword evidence="10" id="KW-1185">Reference proteome</keyword>
<evidence type="ECO:0000259" key="7">
    <source>
        <dbReference type="PROSITE" id="PS50846"/>
    </source>
</evidence>
<keyword evidence="4" id="KW-0636">Prenylation</keyword>
<evidence type="ECO:0000256" key="3">
    <source>
        <dbReference type="ARBA" id="ARBA00023288"/>
    </source>
</evidence>
<reference evidence="8 9" key="1">
    <citation type="journal article" date="2010" name="Nature">
        <title>Genome sequence of the palaeopolyploid soybean.</title>
        <authorList>
            <person name="Schmutz J."/>
            <person name="Cannon S.B."/>
            <person name="Schlueter J."/>
            <person name="Ma J."/>
            <person name="Mitros T."/>
            <person name="Nelson W."/>
            <person name="Hyten D.L."/>
            <person name="Song Q."/>
            <person name="Thelen J.J."/>
            <person name="Cheng J."/>
            <person name="Xu D."/>
            <person name="Hellsten U."/>
            <person name="May G.D."/>
            <person name="Yu Y."/>
            <person name="Sakurai T."/>
            <person name="Umezawa T."/>
            <person name="Bhattacharyya M.K."/>
            <person name="Sandhu D."/>
            <person name="Valliyodan B."/>
            <person name="Lindquist E."/>
            <person name="Peto M."/>
            <person name="Grant D."/>
            <person name="Shu S."/>
            <person name="Goodstein D."/>
            <person name="Barry K."/>
            <person name="Futrell-Griggs M."/>
            <person name="Abernathy B."/>
            <person name="Du J."/>
            <person name="Tian Z."/>
            <person name="Zhu L."/>
            <person name="Gill N."/>
            <person name="Joshi T."/>
            <person name="Libault M."/>
            <person name="Sethuraman A."/>
            <person name="Zhang X.-C."/>
            <person name="Shinozaki K."/>
            <person name="Nguyen H.T."/>
            <person name="Wing R.A."/>
            <person name="Cregan P."/>
            <person name="Specht J."/>
            <person name="Grimwood J."/>
            <person name="Rokhsar D."/>
            <person name="Stacey G."/>
            <person name="Shoemaker R.C."/>
            <person name="Jackson S.A."/>
        </authorList>
    </citation>
    <scope>NUCLEOTIDE SEQUENCE</scope>
    <source>
        <strain evidence="9">cv. Williams 82</strain>
        <tissue evidence="8">Callus</tissue>
    </source>
</reference>
<keyword evidence="1" id="KW-0488">Methylation</keyword>
<proteinExistence type="inferred from homology"/>
<evidence type="ECO:0000313" key="8">
    <source>
        <dbReference type="EMBL" id="KRH05856.1"/>
    </source>
</evidence>
<protein>
    <recommendedName>
        <fullName evidence="7">HMA domain-containing protein</fullName>
    </recommendedName>
</protein>
<dbReference type="InterPro" id="IPR036163">
    <property type="entry name" value="HMA_dom_sf"/>
</dbReference>
<dbReference type="PANTHER" id="PTHR45811:SF27">
    <property type="entry name" value="HEAVY METAL-ASSOCIATED ISOPRENYLATED PLANT PROTEIN 3-LIKE"/>
    <property type="match status" value="1"/>
</dbReference>
<dbReference type="InterPro" id="IPR051863">
    <property type="entry name" value="HIPP"/>
</dbReference>
<evidence type="ECO:0000256" key="5">
    <source>
        <dbReference type="ARBA" id="ARBA00024045"/>
    </source>
</evidence>
<sequence length="123" mass="14131">METEFIRITVVSVELGRSRCRQKVMKLIASVEGITSIVLDPDKNTVTVVGEADPLRIVKNVRRFRKSATIVSFGPPKEEKKEEKEKEERKDADTHTPNLSQRCDVWPHWYVTVEDGYSHCSIM</sequence>
<reference evidence="9" key="2">
    <citation type="submission" date="2018-02" db="UniProtKB">
        <authorList>
            <consortium name="EnsemblPlants"/>
        </authorList>
    </citation>
    <scope>IDENTIFICATION</scope>
    <source>
        <strain evidence="9">Williams 82</strain>
    </source>
</reference>
<dbReference type="STRING" id="3847.A0A0R0FIF7"/>
<dbReference type="PROSITE" id="PS50846">
    <property type="entry name" value="HMA_2"/>
    <property type="match status" value="1"/>
</dbReference>
<reference evidence="8" key="3">
    <citation type="submission" date="2018-07" db="EMBL/GenBank/DDBJ databases">
        <title>WGS assembly of Glycine max.</title>
        <authorList>
            <person name="Schmutz J."/>
            <person name="Cannon S."/>
            <person name="Schlueter J."/>
            <person name="Ma J."/>
            <person name="Mitros T."/>
            <person name="Nelson W."/>
            <person name="Hyten D."/>
            <person name="Song Q."/>
            <person name="Thelen J."/>
            <person name="Cheng J."/>
            <person name="Xu D."/>
            <person name="Hellsten U."/>
            <person name="May G."/>
            <person name="Yu Y."/>
            <person name="Sakurai T."/>
            <person name="Umezawa T."/>
            <person name="Bhattacharyya M."/>
            <person name="Sandhu D."/>
            <person name="Valliyodan B."/>
            <person name="Lindquist E."/>
            <person name="Peto M."/>
            <person name="Grant D."/>
            <person name="Shu S."/>
            <person name="Goodstein D."/>
            <person name="Barry K."/>
            <person name="Futrell-Griggs M."/>
            <person name="Abernathy B."/>
            <person name="Du J."/>
            <person name="Tian Z."/>
            <person name="Zhu L."/>
            <person name="Gill N."/>
            <person name="Joshi T."/>
            <person name="Libault M."/>
            <person name="Sethuraman A."/>
            <person name="Zhang X."/>
            <person name="Shinozaki K."/>
            <person name="Nguyen H."/>
            <person name="Wing R."/>
            <person name="Cregan P."/>
            <person name="Specht J."/>
            <person name="Grimwood J."/>
            <person name="Rokhsar D."/>
            <person name="Stacey G."/>
            <person name="Shoemaker R."/>
            <person name="Jackson S."/>
        </authorList>
    </citation>
    <scope>NUCLEOTIDE SEQUENCE</scope>
    <source>
        <tissue evidence="8">Callus</tissue>
    </source>
</reference>
<dbReference type="EnsemblPlants" id="KRH05856">
    <property type="protein sequence ID" value="KRH05856"/>
    <property type="gene ID" value="GLYMA_17G252800"/>
</dbReference>
<keyword evidence="3" id="KW-0449">Lipoprotein</keyword>
<evidence type="ECO:0000256" key="6">
    <source>
        <dbReference type="SAM" id="MobiDB-lite"/>
    </source>
</evidence>
<evidence type="ECO:0000256" key="1">
    <source>
        <dbReference type="ARBA" id="ARBA00022481"/>
    </source>
</evidence>
<feature type="domain" description="HMA" evidence="7">
    <location>
        <begin position="6"/>
        <end position="69"/>
    </location>
</feature>
<dbReference type="Pfam" id="PF00403">
    <property type="entry name" value="HMA"/>
    <property type="match status" value="1"/>
</dbReference>
<feature type="compositionally biased region" description="Basic and acidic residues" evidence="6">
    <location>
        <begin position="76"/>
        <end position="94"/>
    </location>
</feature>
<dbReference type="RefSeq" id="XP_025982159.1">
    <property type="nucleotide sequence ID" value="XM_026126374.1"/>
</dbReference>
<dbReference type="Proteomes" id="UP000008827">
    <property type="component" value="Chromosome 17"/>
</dbReference>
<evidence type="ECO:0000313" key="10">
    <source>
        <dbReference type="Proteomes" id="UP000008827"/>
    </source>
</evidence>
<dbReference type="AlphaFoldDB" id="A0A0R0FIF7"/>
<dbReference type="OMA" id="CKSCEIW"/>
<dbReference type="SMR" id="A0A0R0FIF7"/>
<dbReference type="SUPFAM" id="SSF55008">
    <property type="entry name" value="HMA, heavy metal-associated domain"/>
    <property type="match status" value="1"/>
</dbReference>
<dbReference type="Gene3D" id="3.30.70.100">
    <property type="match status" value="1"/>
</dbReference>
<dbReference type="EMBL" id="CM000850">
    <property type="protein sequence ID" value="KRH05856.1"/>
    <property type="molecule type" value="Genomic_DNA"/>
</dbReference>
<evidence type="ECO:0000256" key="4">
    <source>
        <dbReference type="ARBA" id="ARBA00023289"/>
    </source>
</evidence>
<dbReference type="GO" id="GO:0046872">
    <property type="term" value="F:metal ion binding"/>
    <property type="evidence" value="ECO:0007669"/>
    <property type="project" value="UniProtKB-KW"/>
</dbReference>
<comment type="similarity">
    <text evidence="5">Belongs to the HIPP family.</text>
</comment>
<dbReference type="GeneID" id="112999947"/>
<dbReference type="InterPro" id="IPR006121">
    <property type="entry name" value="HMA_dom"/>
</dbReference>